<gene>
    <name evidence="2" type="ORF">PLANPX_0866</name>
</gene>
<evidence type="ECO:0000256" key="1">
    <source>
        <dbReference type="SAM" id="MobiDB-lite"/>
    </source>
</evidence>
<organism evidence="2 3">
    <name type="scientific">Lacipirellula parvula</name>
    <dbReference type="NCBI Taxonomy" id="2650471"/>
    <lineage>
        <taxon>Bacteria</taxon>
        <taxon>Pseudomonadati</taxon>
        <taxon>Planctomycetota</taxon>
        <taxon>Planctomycetia</taxon>
        <taxon>Pirellulales</taxon>
        <taxon>Lacipirellulaceae</taxon>
        <taxon>Lacipirellula</taxon>
    </lineage>
</organism>
<keyword evidence="3" id="KW-1185">Reference proteome</keyword>
<proteinExistence type="predicted"/>
<dbReference type="AlphaFoldDB" id="A0A5K7X3L7"/>
<sequence>MFVSRRHPSRKAAAAPPARGERNGRGFVAAARRNLADRRNFLRLPANAKTPQSMRSKTLDRLFVYDNICLYRTQEFGLGRPPRLATFGMTRVGRATQRRKK</sequence>
<feature type="region of interest" description="Disordered" evidence="1">
    <location>
        <begin position="1"/>
        <end position="25"/>
    </location>
</feature>
<reference evidence="3" key="1">
    <citation type="submission" date="2019-10" db="EMBL/GenBank/DDBJ databases">
        <title>Lacipirellula parvula gen. nov., sp. nov., representing a lineage of planctomycetes widespread in freshwater anoxic habitats, and description of the family Lacipirellulaceae.</title>
        <authorList>
            <person name="Dedysh S.N."/>
            <person name="Kulichevskaya I.S."/>
            <person name="Beletsky A.V."/>
            <person name="Rakitin A.L."/>
            <person name="Mardanov A.V."/>
            <person name="Ivanova A.A."/>
            <person name="Saltykova V.X."/>
            <person name="Rijpstra W.I.C."/>
            <person name="Sinninghe Damste J.S."/>
            <person name="Ravin N.V."/>
        </authorList>
    </citation>
    <scope>NUCLEOTIDE SEQUENCE [LARGE SCALE GENOMIC DNA]</scope>
    <source>
        <strain evidence="3">PX69</strain>
    </source>
</reference>
<feature type="compositionally biased region" description="Basic residues" evidence="1">
    <location>
        <begin position="1"/>
        <end position="10"/>
    </location>
</feature>
<evidence type="ECO:0000313" key="2">
    <source>
        <dbReference type="EMBL" id="BBO31254.1"/>
    </source>
</evidence>
<name>A0A5K7X3L7_9BACT</name>
<protein>
    <submittedName>
        <fullName evidence="2">Uncharacterized protein</fullName>
    </submittedName>
</protein>
<dbReference type="Proteomes" id="UP000326837">
    <property type="component" value="Chromosome"/>
</dbReference>
<dbReference type="KEGG" id="lpav:PLANPX_0866"/>
<evidence type="ECO:0000313" key="3">
    <source>
        <dbReference type="Proteomes" id="UP000326837"/>
    </source>
</evidence>
<dbReference type="EMBL" id="AP021861">
    <property type="protein sequence ID" value="BBO31254.1"/>
    <property type="molecule type" value="Genomic_DNA"/>
</dbReference>
<accession>A0A5K7X3L7</accession>